<dbReference type="EMBL" id="LFJN01000037">
    <property type="protein sequence ID" value="KPI35722.1"/>
    <property type="molecule type" value="Genomic_DNA"/>
</dbReference>
<dbReference type="RefSeq" id="XP_017995685.1">
    <property type="nucleotide sequence ID" value="XM_018141160.1"/>
</dbReference>
<organism evidence="1 2">
    <name type="scientific">Cyphellophora attinorum</name>
    <dbReference type="NCBI Taxonomy" id="1664694"/>
    <lineage>
        <taxon>Eukaryota</taxon>
        <taxon>Fungi</taxon>
        <taxon>Dikarya</taxon>
        <taxon>Ascomycota</taxon>
        <taxon>Pezizomycotina</taxon>
        <taxon>Eurotiomycetes</taxon>
        <taxon>Chaetothyriomycetidae</taxon>
        <taxon>Chaetothyriales</taxon>
        <taxon>Cyphellophoraceae</taxon>
        <taxon>Cyphellophora</taxon>
    </lineage>
</organism>
<gene>
    <name evidence="1" type="ORF">AB675_1282</name>
</gene>
<evidence type="ECO:0000313" key="1">
    <source>
        <dbReference type="EMBL" id="KPI35722.1"/>
    </source>
</evidence>
<sequence length="370" mass="42263">MGIRSLVRRLMLRATGRHRLRKSTFFSLPPEIRIVIYKLVAASLAITTRSWTGRGLYAYPDRYTAKYIKWPYLIKYSNIQLLAVSRSIRCEALPIFLEGASRFYISKGALVHPSLPNTVANLVRMTAVLKIEDDHKQRLVLKSGTNDPSIVARRRIHQYWIKQALIHSSLTSTISHIVMSAAVLESKCDHNRNIALRHDTTDPSVTVERPLSRYWITNKKTANKLYVVCKARYLRYWAYAMNPTNGQLMHMHFVMTLAMMSQEHGIVDSRHVVSQAHSAANADDGLYDTYWDTIMATIYPGDELGCKITVVLAGCPRHGVKLTFDLDVLMKCAHGVQWTWMDTGASITPADFRTLPRRKCHWGGLCRFFH</sequence>
<dbReference type="VEuPathDB" id="FungiDB:AB675_1282"/>
<dbReference type="Proteomes" id="UP000038010">
    <property type="component" value="Unassembled WGS sequence"/>
</dbReference>
<comment type="caution">
    <text evidence="1">The sequence shown here is derived from an EMBL/GenBank/DDBJ whole genome shotgun (WGS) entry which is preliminary data.</text>
</comment>
<proteinExistence type="predicted"/>
<evidence type="ECO:0008006" key="3">
    <source>
        <dbReference type="Google" id="ProtNLM"/>
    </source>
</evidence>
<protein>
    <recommendedName>
        <fullName evidence="3">F-box domain-containing protein</fullName>
    </recommendedName>
</protein>
<keyword evidence="2" id="KW-1185">Reference proteome</keyword>
<dbReference type="AlphaFoldDB" id="A0A0N1GYD4"/>
<evidence type="ECO:0000313" key="2">
    <source>
        <dbReference type="Proteomes" id="UP000038010"/>
    </source>
</evidence>
<name>A0A0N1GYD4_9EURO</name>
<dbReference type="GeneID" id="28733040"/>
<reference evidence="1 2" key="1">
    <citation type="submission" date="2015-06" db="EMBL/GenBank/DDBJ databases">
        <title>Draft genome of the ant-associated black yeast Phialophora attae CBS 131958.</title>
        <authorList>
            <person name="Moreno L.F."/>
            <person name="Stielow B.J."/>
            <person name="de Hoog S."/>
            <person name="Vicente V.A."/>
            <person name="Weiss V.A."/>
            <person name="de Vries M."/>
            <person name="Cruz L.M."/>
            <person name="Souza E.M."/>
        </authorList>
    </citation>
    <scope>NUCLEOTIDE SEQUENCE [LARGE SCALE GENOMIC DNA]</scope>
    <source>
        <strain evidence="1 2">CBS 131958</strain>
    </source>
</reference>
<accession>A0A0N1GYD4</accession>